<gene>
    <name evidence="1" type="ORF">H5410_056315</name>
</gene>
<keyword evidence="2" id="KW-1185">Reference proteome</keyword>
<reference evidence="1 2" key="1">
    <citation type="submission" date="2020-09" db="EMBL/GenBank/DDBJ databases">
        <title>De no assembly of potato wild relative species, Solanum commersonii.</title>
        <authorList>
            <person name="Cho K."/>
        </authorList>
    </citation>
    <scope>NUCLEOTIDE SEQUENCE [LARGE SCALE GENOMIC DNA]</scope>
    <source>
        <strain evidence="1">LZ3.2</strain>
        <tissue evidence="1">Leaf</tissue>
    </source>
</reference>
<organism evidence="1 2">
    <name type="scientific">Solanum commersonii</name>
    <name type="common">Commerson's wild potato</name>
    <name type="synonym">Commerson's nightshade</name>
    <dbReference type="NCBI Taxonomy" id="4109"/>
    <lineage>
        <taxon>Eukaryota</taxon>
        <taxon>Viridiplantae</taxon>
        <taxon>Streptophyta</taxon>
        <taxon>Embryophyta</taxon>
        <taxon>Tracheophyta</taxon>
        <taxon>Spermatophyta</taxon>
        <taxon>Magnoliopsida</taxon>
        <taxon>eudicotyledons</taxon>
        <taxon>Gunneridae</taxon>
        <taxon>Pentapetalae</taxon>
        <taxon>asterids</taxon>
        <taxon>lamiids</taxon>
        <taxon>Solanales</taxon>
        <taxon>Solanaceae</taxon>
        <taxon>Solanoideae</taxon>
        <taxon>Solaneae</taxon>
        <taxon>Solanum</taxon>
    </lineage>
</organism>
<dbReference type="OrthoDB" id="1306069at2759"/>
<protein>
    <submittedName>
        <fullName evidence="1">Uncharacterized protein</fullName>
    </submittedName>
</protein>
<sequence length="118" mass="13950">MFSSPSPFIPCLLSHLLEPPLDTSKSLLQFLLELKKRKEKVPLASWETLSYLYEEADIGVRQLTDICTSLQYKQWWTFRSKRYLWGKFLRAKYCQRSNPSPKNIPMANPLFGSIWDKY</sequence>
<comment type="caution">
    <text evidence="1">The sequence shown here is derived from an EMBL/GenBank/DDBJ whole genome shotgun (WGS) entry which is preliminary data.</text>
</comment>
<evidence type="ECO:0000313" key="1">
    <source>
        <dbReference type="EMBL" id="KAG5576181.1"/>
    </source>
</evidence>
<proteinExistence type="predicted"/>
<evidence type="ECO:0000313" key="2">
    <source>
        <dbReference type="Proteomes" id="UP000824120"/>
    </source>
</evidence>
<name>A0A9J5WLD2_SOLCO</name>
<dbReference type="EMBL" id="JACXVP010000011">
    <property type="protein sequence ID" value="KAG5576181.1"/>
    <property type="molecule type" value="Genomic_DNA"/>
</dbReference>
<dbReference type="Proteomes" id="UP000824120">
    <property type="component" value="Chromosome 11"/>
</dbReference>
<accession>A0A9J5WLD2</accession>
<dbReference type="AlphaFoldDB" id="A0A9J5WLD2"/>